<keyword evidence="1" id="KW-0472">Membrane</keyword>
<evidence type="ECO:0000256" key="1">
    <source>
        <dbReference type="SAM" id="Phobius"/>
    </source>
</evidence>
<evidence type="ECO:0000313" key="3">
    <source>
        <dbReference type="EMBL" id="UOF90446.1"/>
    </source>
</evidence>
<evidence type="ECO:0000313" key="4">
    <source>
        <dbReference type="Proteomes" id="UP000830167"/>
    </source>
</evidence>
<gene>
    <name evidence="3" type="ORF">LSG31_21750</name>
</gene>
<dbReference type="Proteomes" id="UP000830167">
    <property type="component" value="Chromosome"/>
</dbReference>
<feature type="transmembrane region" description="Helical" evidence="1">
    <location>
        <begin position="580"/>
        <end position="599"/>
    </location>
</feature>
<feature type="transmembrane region" description="Helical" evidence="1">
    <location>
        <begin position="721"/>
        <end position="740"/>
    </location>
</feature>
<feature type="transmembrane region" description="Helical" evidence="1">
    <location>
        <begin position="523"/>
        <end position="542"/>
    </location>
</feature>
<feature type="chain" id="PRO_5046014433" description="Sulfatase N-terminal domain-containing protein" evidence="2">
    <location>
        <begin position="27"/>
        <end position="759"/>
    </location>
</feature>
<keyword evidence="1" id="KW-1133">Transmembrane helix</keyword>
<dbReference type="RefSeq" id="WP_347437141.1">
    <property type="nucleotide sequence ID" value="NZ_CP089291.1"/>
</dbReference>
<name>A0ABY4CIV8_9BACL</name>
<dbReference type="SUPFAM" id="SSF53649">
    <property type="entry name" value="Alkaline phosphatase-like"/>
    <property type="match status" value="1"/>
</dbReference>
<feature type="transmembrane region" description="Helical" evidence="1">
    <location>
        <begin position="479"/>
        <end position="499"/>
    </location>
</feature>
<feature type="transmembrane region" description="Helical" evidence="1">
    <location>
        <begin position="670"/>
        <end position="689"/>
    </location>
</feature>
<accession>A0ABY4CIV8</accession>
<proteinExistence type="predicted"/>
<keyword evidence="1" id="KW-0812">Transmembrane</keyword>
<feature type="transmembrane region" description="Helical" evidence="1">
    <location>
        <begin position="453"/>
        <end position="472"/>
    </location>
</feature>
<dbReference type="InterPro" id="IPR017850">
    <property type="entry name" value="Alkaline_phosphatase_core_sf"/>
</dbReference>
<sequence>MRFRHICSILSVWLVLSGFVAGPAQAQSNKSSRTSLPFVIVSLDGLRYEDITTQTMPNLHRMLNSAAVGFTNIHTGGAQTETNCYASTGSSTKMNTPALSGWTGAPNESIQLPGEWTPVSFGDLFSRWTGSVYKDGIVVPSIAEILGMNKTRQWGSHIGMLGDALHHLGYQTAVIGNADFGETANRPGPLFLMDSTGRVDEGDVSTDLLEKDVSRPYGIKINGHALWTSFQTHAQKNHVILVQWGDLNRLDHTMQTIRPEQAVAMRRQILQEADQWIGRLLATRQQYGTILVTALAPLHNPGTGEEPGLVPVIMNGEGFLPQNVVTSATTHRAGLVSNFDLAPSILDQVSQAGQNDPATLGHKIRQVQADSIGEKRIAWLKQYGDDLTFIHKFRPQLLSVYVHVATYTLIVLFFIYLWKRAWIRKFRQLLEWVVILPLVLLVAPVLQPHSSSYYVLDIFCLSFLFLGLFGFFEKETDRMIGIGILTGGFVVFDMLRRAFWMKQSLLGYDLITGARYYGIGNEYMGVCLGAALLAFVLLRYRFAGTLEKQIQSQTARFLYVLEIGGGGLITYLLAAPQYGTNAGGAIAAIVGFSTLFLMWRGKTFWKSFLVASLGITSIGLCILFAIHLLAPVDQLTHIGQAGKLLLHGNLKNFLAILYRKVLLNFHLLQVSMWGSLLMITAGIVAIWLTMQKKRSSKVLYQGFQAIFGCTAAAFLCNDSGVLAAATILLFAAAGMFATEIDANEGTESHKNESIESTVG</sequence>
<organism evidence="3 4">
    <name type="scientific">Fodinisporobacter ferrooxydans</name>
    <dbReference type="NCBI Taxonomy" id="2901836"/>
    <lineage>
        <taxon>Bacteria</taxon>
        <taxon>Bacillati</taxon>
        <taxon>Bacillota</taxon>
        <taxon>Bacilli</taxon>
        <taxon>Bacillales</taxon>
        <taxon>Alicyclobacillaceae</taxon>
        <taxon>Fodinisporobacter</taxon>
    </lineage>
</organism>
<keyword evidence="2" id="KW-0732">Signal</keyword>
<feature type="transmembrane region" description="Helical" evidence="1">
    <location>
        <begin position="398"/>
        <end position="417"/>
    </location>
</feature>
<evidence type="ECO:0008006" key="5">
    <source>
        <dbReference type="Google" id="ProtNLM"/>
    </source>
</evidence>
<keyword evidence="4" id="KW-1185">Reference proteome</keyword>
<feature type="signal peptide" evidence="2">
    <location>
        <begin position="1"/>
        <end position="26"/>
    </location>
</feature>
<reference evidence="3" key="1">
    <citation type="submission" date="2021-12" db="EMBL/GenBank/DDBJ databases">
        <title>Alicyclobacillaceae gen. nov., sp. nov., isolated from chalcocite enrichment system.</title>
        <authorList>
            <person name="Jiang Z."/>
        </authorList>
    </citation>
    <scope>NUCLEOTIDE SEQUENCE</scope>
    <source>
        <strain evidence="3">MYW30-H2</strain>
    </source>
</reference>
<feature type="transmembrane region" description="Helical" evidence="1">
    <location>
        <begin position="554"/>
        <end position="574"/>
    </location>
</feature>
<protein>
    <recommendedName>
        <fullName evidence="5">Sulfatase N-terminal domain-containing protein</fullName>
    </recommendedName>
</protein>
<dbReference type="EMBL" id="CP089291">
    <property type="protein sequence ID" value="UOF90446.1"/>
    <property type="molecule type" value="Genomic_DNA"/>
</dbReference>
<feature type="transmembrane region" description="Helical" evidence="1">
    <location>
        <begin position="608"/>
        <end position="630"/>
    </location>
</feature>
<feature type="transmembrane region" description="Helical" evidence="1">
    <location>
        <begin position="429"/>
        <end position="447"/>
    </location>
</feature>
<dbReference type="Gene3D" id="3.40.720.10">
    <property type="entry name" value="Alkaline Phosphatase, subunit A"/>
    <property type="match status" value="1"/>
</dbReference>
<evidence type="ECO:0000256" key="2">
    <source>
        <dbReference type="SAM" id="SignalP"/>
    </source>
</evidence>